<dbReference type="Pfam" id="PF08808">
    <property type="entry name" value="RES"/>
    <property type="match status" value="1"/>
</dbReference>
<reference evidence="3" key="1">
    <citation type="submission" date="2017-04" db="EMBL/GenBank/DDBJ databases">
        <authorList>
            <person name="Varghese N."/>
            <person name="Submissions S."/>
        </authorList>
    </citation>
    <scope>NUCLEOTIDE SEQUENCE [LARGE SCALE GENOMIC DNA]</scope>
    <source>
        <strain evidence="3">DSM 16537</strain>
    </source>
</reference>
<proteinExistence type="predicted"/>
<evidence type="ECO:0000313" key="2">
    <source>
        <dbReference type="EMBL" id="SMD42393.1"/>
    </source>
</evidence>
<evidence type="ECO:0000313" key="3">
    <source>
        <dbReference type="Proteomes" id="UP000192333"/>
    </source>
</evidence>
<name>A0A1W2H0G6_9BACT</name>
<accession>A0A1W2H0G6</accession>
<keyword evidence="3" id="KW-1185">Reference proteome</keyword>
<dbReference type="InterPro" id="IPR014914">
    <property type="entry name" value="RES_dom"/>
</dbReference>
<sequence>MKVYRLIENIKGRSPLGYGLGGGRWNLYGTPVIYCCSVSSLNFLELLSIKGPVVSNASWILVTLELITELSYIEIDELPPDWKTRPYPISTQQIGTAWAKQMVSPVLKIPSCRIPVSSFENEFNILINPLHPEFHQVVKLISAEEVGFEVNY</sequence>
<gene>
    <name evidence="2" type="ORF">SAMN00777080_0942</name>
</gene>
<organism evidence="2 3">
    <name type="scientific">Aquiflexum balticum DSM 16537</name>
    <dbReference type="NCBI Taxonomy" id="758820"/>
    <lineage>
        <taxon>Bacteria</taxon>
        <taxon>Pseudomonadati</taxon>
        <taxon>Bacteroidota</taxon>
        <taxon>Cytophagia</taxon>
        <taxon>Cytophagales</taxon>
        <taxon>Cyclobacteriaceae</taxon>
        <taxon>Aquiflexum</taxon>
    </lineage>
</organism>
<feature type="domain" description="RES" evidence="1">
    <location>
        <begin position="15"/>
        <end position="141"/>
    </location>
</feature>
<dbReference type="EMBL" id="LT838813">
    <property type="protein sequence ID" value="SMD42393.1"/>
    <property type="molecule type" value="Genomic_DNA"/>
</dbReference>
<dbReference type="SMART" id="SM00953">
    <property type="entry name" value="RES"/>
    <property type="match status" value="1"/>
</dbReference>
<dbReference type="RefSeq" id="WP_084119200.1">
    <property type="nucleotide sequence ID" value="NZ_LT838813.1"/>
</dbReference>
<dbReference type="STRING" id="758820.SAMN00777080_0942"/>
<evidence type="ECO:0000259" key="1">
    <source>
        <dbReference type="SMART" id="SM00953"/>
    </source>
</evidence>
<dbReference type="OrthoDB" id="9789501at2"/>
<dbReference type="Proteomes" id="UP000192333">
    <property type="component" value="Chromosome I"/>
</dbReference>
<protein>
    <submittedName>
        <fullName evidence="2">RES domain-containing protein</fullName>
    </submittedName>
</protein>
<dbReference type="AlphaFoldDB" id="A0A1W2H0G6"/>